<dbReference type="RefSeq" id="XP_024322289.1">
    <property type="nucleotide sequence ID" value="XM_024469587.1"/>
</dbReference>
<protein>
    <submittedName>
        <fullName evidence="2">Uncharacterized protein</fullName>
    </submittedName>
</protein>
<feature type="region of interest" description="Disordered" evidence="1">
    <location>
        <begin position="38"/>
        <end position="97"/>
    </location>
</feature>
<accession>A0A177A497</accession>
<sequence>MEVSHLPLILPFTNTHSNSKSLPHHESILVDSIAANEEGKGVRRGQRRPVRARASTTQQNSLSRRHLTGLTTSFSGSRGGEEGRGDKGKKQRRGEGGLETQLIAMKAFLSMSYRRRAGSYIYFHSNQRHSSSRTLTVISSCETTHWISYTD</sequence>
<dbReference type="Proteomes" id="UP000077154">
    <property type="component" value="Unassembled WGS sequence"/>
</dbReference>
<feature type="compositionally biased region" description="Basic and acidic residues" evidence="1">
    <location>
        <begin position="79"/>
        <end position="96"/>
    </location>
</feature>
<dbReference type="AlphaFoldDB" id="A0A177A497"/>
<proteinExistence type="predicted"/>
<evidence type="ECO:0000313" key="2">
    <source>
        <dbReference type="EMBL" id="OAF56998.1"/>
    </source>
</evidence>
<reference evidence="2" key="1">
    <citation type="submission" date="2016-03" db="EMBL/GenBank/DDBJ databases">
        <title>Updated assembly of Pseudogymnoascus destructans, the fungus causing white-nose syndrome of bats.</title>
        <authorList>
            <person name="Palmer J.M."/>
            <person name="Drees K.P."/>
            <person name="Foster J.T."/>
            <person name="Lindner D.L."/>
        </authorList>
    </citation>
    <scope>NUCLEOTIDE SEQUENCE [LARGE SCALE GENOMIC DNA]</scope>
    <source>
        <strain evidence="2">20631-21</strain>
    </source>
</reference>
<dbReference type="GeneID" id="36289042"/>
<name>A0A177A497_9PEZI</name>
<gene>
    <name evidence="2" type="ORF">VC83_05980</name>
</gene>
<evidence type="ECO:0000256" key="1">
    <source>
        <dbReference type="SAM" id="MobiDB-lite"/>
    </source>
</evidence>
<organism evidence="2">
    <name type="scientific">Pseudogymnoascus destructans</name>
    <dbReference type="NCBI Taxonomy" id="655981"/>
    <lineage>
        <taxon>Eukaryota</taxon>
        <taxon>Fungi</taxon>
        <taxon>Dikarya</taxon>
        <taxon>Ascomycota</taxon>
        <taxon>Pezizomycotina</taxon>
        <taxon>Leotiomycetes</taxon>
        <taxon>Thelebolales</taxon>
        <taxon>Thelebolaceae</taxon>
        <taxon>Pseudogymnoascus</taxon>
    </lineage>
</organism>
<dbReference type="EMBL" id="KV441401">
    <property type="protein sequence ID" value="OAF56998.1"/>
    <property type="molecule type" value="Genomic_DNA"/>
</dbReference>
<feature type="compositionally biased region" description="Basic residues" evidence="1">
    <location>
        <begin position="42"/>
        <end position="51"/>
    </location>
</feature>